<protein>
    <submittedName>
        <fullName evidence="2">Uncharacterized protein</fullName>
    </submittedName>
</protein>
<evidence type="ECO:0000313" key="2">
    <source>
        <dbReference type="EnsemblMetazoa" id="XP_020916366.1"/>
    </source>
</evidence>
<sequence length="203" mass="23637">MDRKRRLCEHCNQFVNDRTYRLHRSLYYNPNTEIWQLSGELSSDEDSNSGGSDSPQLGLREHFEVCEHDRPSTPKPSAEFKGAVVNELEEEDIRLAGLDAVDRQDEDVIYMERSTNSDCNVEIWNLSEEEVELDFDGEQDPRLTVPFHDVREEKSQCIVKWIMIFLCVWSSYCCISDYALDVLINFIYAVFKSFGTVFPTWLA</sequence>
<keyword evidence="3" id="KW-1185">Reference proteome</keyword>
<reference evidence="2" key="1">
    <citation type="submission" date="2022-11" db="UniProtKB">
        <authorList>
            <consortium name="EnsemblMetazoa"/>
        </authorList>
    </citation>
    <scope>IDENTIFICATION</scope>
</reference>
<accession>A0A913Y9P6</accession>
<dbReference type="RefSeq" id="XP_020916366.1">
    <property type="nucleotide sequence ID" value="XM_021060707.2"/>
</dbReference>
<dbReference type="OrthoDB" id="5983730at2759"/>
<keyword evidence="1" id="KW-0812">Transmembrane</keyword>
<dbReference type="AlphaFoldDB" id="A0A913Y9P6"/>
<dbReference type="EnsemblMetazoa" id="XM_021060707.2">
    <property type="protein sequence ID" value="XP_020916366.1"/>
    <property type="gene ID" value="LOC110253758"/>
</dbReference>
<dbReference type="Proteomes" id="UP000887567">
    <property type="component" value="Unplaced"/>
</dbReference>
<name>A0A913Y9P6_EXADI</name>
<dbReference type="KEGG" id="epa:110253758"/>
<evidence type="ECO:0000256" key="1">
    <source>
        <dbReference type="SAM" id="Phobius"/>
    </source>
</evidence>
<evidence type="ECO:0000313" key="3">
    <source>
        <dbReference type="Proteomes" id="UP000887567"/>
    </source>
</evidence>
<dbReference type="GeneID" id="110253758"/>
<keyword evidence="1" id="KW-0472">Membrane</keyword>
<organism evidence="2 3">
    <name type="scientific">Exaiptasia diaphana</name>
    <name type="common">Tropical sea anemone</name>
    <name type="synonym">Aiptasia pulchella</name>
    <dbReference type="NCBI Taxonomy" id="2652724"/>
    <lineage>
        <taxon>Eukaryota</taxon>
        <taxon>Metazoa</taxon>
        <taxon>Cnidaria</taxon>
        <taxon>Anthozoa</taxon>
        <taxon>Hexacorallia</taxon>
        <taxon>Actiniaria</taxon>
        <taxon>Aiptasiidae</taxon>
        <taxon>Exaiptasia</taxon>
    </lineage>
</organism>
<keyword evidence="1" id="KW-1133">Transmembrane helix</keyword>
<proteinExistence type="predicted"/>
<feature type="transmembrane region" description="Helical" evidence="1">
    <location>
        <begin position="161"/>
        <end position="180"/>
    </location>
</feature>